<sequence length="625" mass="70321">MSNKERSPWFWVPSLYYAEGIPYVIVMMVSVVMYKRLGISNTDIALYTSWLYLPWVIKPLWSPLVDILRTKRFWIVTMQLIIGAGLAGIALTIPLPNFFKYTLAFFWLLAFSSATHDIAADGFYMLGLDDHNQAWFVGIRATFYRFAMITGQGLLIILAGFIESHSGLPTVDITAESRPTMEQQRFVHPDSVRFPEVAGETRIITVPKKITIPARPRSKKEVDSLLAFVKEWNIQHGFARDEAAEQQQAAAANGEEPSWWHETVVQPLEEYLRRHFGKETAVAGGDYTGNIGIVYFRLSSAPGDEAPVVINFGRSSGDKSIFMQEEPALGSRLEFDNHNWNIPALAVIHLDPKLRIESEATFSAQAGNIPLAWSITFFVLAALFIAFFLYHKFILPYPPADKAAPVQSAGDFFKEFVNTFALFFKKKRIWAILLFLLLFRLAESQLSKLAPPFLLDKQEMGGLALTTGEVGFIYGTVGLLFLSLGGILGGFLAARHGLKFWLWPMAIAINLPDVVYVYLSYTLPDNLFIINVCVAIEQFGYGFGFTAYMLYMIYASEGEHKTAHFAITTGFMALGMMIPGMFSGWLQEIIGYQHFFIEVMIATIPSFLVLFFIPLDKDFGKKKSG</sequence>
<feature type="transmembrane region" description="Helical" evidence="7">
    <location>
        <begin position="527"/>
        <end position="551"/>
    </location>
</feature>
<feature type="transmembrane region" description="Helical" evidence="7">
    <location>
        <begin position="9"/>
        <end position="32"/>
    </location>
</feature>
<dbReference type="Pfam" id="PF03092">
    <property type="entry name" value="BT1"/>
    <property type="match status" value="1"/>
</dbReference>
<dbReference type="PANTHER" id="PTHR12778">
    <property type="entry name" value="SOLUTE CARRIER FAMILY 33 ACETYL-COA TRANSPORTER -RELATED"/>
    <property type="match status" value="1"/>
</dbReference>
<dbReference type="Gene3D" id="1.20.1250.20">
    <property type="entry name" value="MFS general substrate transporter like domains"/>
    <property type="match status" value="1"/>
</dbReference>
<feature type="transmembrane region" description="Helical" evidence="7">
    <location>
        <begin position="73"/>
        <end position="95"/>
    </location>
</feature>
<keyword evidence="6 7" id="KW-0472">Membrane</keyword>
<comment type="caution">
    <text evidence="8">The sequence shown here is derived from an EMBL/GenBank/DDBJ whole genome shotgun (WGS) entry which is preliminary data.</text>
</comment>
<evidence type="ECO:0000256" key="5">
    <source>
        <dbReference type="ARBA" id="ARBA00022989"/>
    </source>
</evidence>
<reference evidence="8" key="1">
    <citation type="journal article" date="2020" name="mSystems">
        <title>Genome- and Community-Level Interaction Insights into Carbon Utilization and Element Cycling Functions of Hydrothermarchaeota in Hydrothermal Sediment.</title>
        <authorList>
            <person name="Zhou Z."/>
            <person name="Liu Y."/>
            <person name="Xu W."/>
            <person name="Pan J."/>
            <person name="Luo Z.H."/>
            <person name="Li M."/>
        </authorList>
    </citation>
    <scope>NUCLEOTIDE SEQUENCE [LARGE SCALE GENOMIC DNA]</scope>
    <source>
        <strain evidence="8">HyVt-577</strain>
    </source>
</reference>
<gene>
    <name evidence="8" type="ORF">ENK44_09805</name>
</gene>
<keyword evidence="4 7" id="KW-0812">Transmembrane</keyword>
<feature type="transmembrane region" description="Helical" evidence="7">
    <location>
        <begin position="101"/>
        <end position="123"/>
    </location>
</feature>
<dbReference type="InterPro" id="IPR039309">
    <property type="entry name" value="BT1"/>
</dbReference>
<dbReference type="EMBL" id="DRQG01000090">
    <property type="protein sequence ID" value="HGY55986.1"/>
    <property type="molecule type" value="Genomic_DNA"/>
</dbReference>
<keyword evidence="5 7" id="KW-1133">Transmembrane helix</keyword>
<evidence type="ECO:0000256" key="2">
    <source>
        <dbReference type="ARBA" id="ARBA00007015"/>
    </source>
</evidence>
<feature type="transmembrane region" description="Helical" evidence="7">
    <location>
        <begin position="429"/>
        <end position="450"/>
    </location>
</feature>
<dbReference type="PANTHER" id="PTHR12778:SF10">
    <property type="entry name" value="MAJOR FACILITATOR SUPERFAMILY DOMAIN-CONTAINING PROTEIN 3"/>
    <property type="match status" value="1"/>
</dbReference>
<dbReference type="SUPFAM" id="SSF103473">
    <property type="entry name" value="MFS general substrate transporter"/>
    <property type="match status" value="2"/>
</dbReference>
<comment type="subcellular location">
    <subcellularLocation>
        <location evidence="1">Membrane</location>
        <topology evidence="1">Multi-pass membrane protein</topology>
    </subcellularLocation>
</comment>
<evidence type="ECO:0000256" key="3">
    <source>
        <dbReference type="ARBA" id="ARBA00022448"/>
    </source>
</evidence>
<feature type="transmembrane region" description="Helical" evidence="7">
    <location>
        <begin position="143"/>
        <end position="162"/>
    </location>
</feature>
<feature type="transmembrane region" description="Helical" evidence="7">
    <location>
        <begin position="500"/>
        <end position="521"/>
    </location>
</feature>
<dbReference type="GO" id="GO:0016020">
    <property type="term" value="C:membrane"/>
    <property type="evidence" value="ECO:0007669"/>
    <property type="project" value="UniProtKB-SubCell"/>
</dbReference>
<dbReference type="Proteomes" id="UP000885779">
    <property type="component" value="Unassembled WGS sequence"/>
</dbReference>
<organism evidence="8">
    <name type="scientific">Caldithrix abyssi</name>
    <dbReference type="NCBI Taxonomy" id="187145"/>
    <lineage>
        <taxon>Bacteria</taxon>
        <taxon>Pseudomonadati</taxon>
        <taxon>Calditrichota</taxon>
        <taxon>Calditrichia</taxon>
        <taxon>Calditrichales</taxon>
        <taxon>Calditrichaceae</taxon>
        <taxon>Caldithrix</taxon>
    </lineage>
</organism>
<proteinExistence type="inferred from homology"/>
<protein>
    <submittedName>
        <fullName evidence="8">MFS transporter</fullName>
    </submittedName>
</protein>
<dbReference type="InterPro" id="IPR036259">
    <property type="entry name" value="MFS_trans_sf"/>
</dbReference>
<evidence type="ECO:0000256" key="1">
    <source>
        <dbReference type="ARBA" id="ARBA00004141"/>
    </source>
</evidence>
<feature type="transmembrane region" description="Helical" evidence="7">
    <location>
        <begin position="592"/>
        <end position="613"/>
    </location>
</feature>
<feature type="transmembrane region" description="Helical" evidence="7">
    <location>
        <begin position="371"/>
        <end position="390"/>
    </location>
</feature>
<evidence type="ECO:0000313" key="8">
    <source>
        <dbReference type="EMBL" id="HGY55986.1"/>
    </source>
</evidence>
<evidence type="ECO:0000256" key="4">
    <source>
        <dbReference type="ARBA" id="ARBA00022692"/>
    </source>
</evidence>
<feature type="transmembrane region" description="Helical" evidence="7">
    <location>
        <begin position="470"/>
        <end position="493"/>
    </location>
</feature>
<name>A0A7V4U0X8_CALAY</name>
<feature type="transmembrane region" description="Helical" evidence="7">
    <location>
        <begin position="563"/>
        <end position="586"/>
    </location>
</feature>
<evidence type="ECO:0000256" key="6">
    <source>
        <dbReference type="ARBA" id="ARBA00023136"/>
    </source>
</evidence>
<keyword evidence="3" id="KW-0813">Transport</keyword>
<dbReference type="AlphaFoldDB" id="A0A7V4U0X8"/>
<comment type="similarity">
    <text evidence="2">Belongs to the major facilitator superfamily. Folate-biopterin transporter (TC 2.A.71) family.</text>
</comment>
<dbReference type="InterPro" id="IPR004752">
    <property type="entry name" value="AmpG_permease/AT-1"/>
</dbReference>
<accession>A0A7V4U0X8</accession>
<evidence type="ECO:0000256" key="7">
    <source>
        <dbReference type="SAM" id="Phobius"/>
    </source>
</evidence>